<evidence type="ECO:0000256" key="5">
    <source>
        <dbReference type="ARBA" id="ARBA00047388"/>
    </source>
</evidence>
<dbReference type="Gene3D" id="3.40.30.10">
    <property type="entry name" value="Glutaredoxin"/>
    <property type="match status" value="2"/>
</dbReference>
<dbReference type="SUPFAM" id="SSF57889">
    <property type="entry name" value="Cysteine-rich domain"/>
    <property type="match status" value="1"/>
</dbReference>
<evidence type="ECO:0000256" key="3">
    <source>
        <dbReference type="ARBA" id="ARBA00023002"/>
    </source>
</evidence>
<name>A0AAN7LPX1_TRANT</name>
<evidence type="ECO:0000256" key="4">
    <source>
        <dbReference type="ARBA" id="ARBA00023027"/>
    </source>
</evidence>
<dbReference type="SUPFAM" id="SSF52833">
    <property type="entry name" value="Thioredoxin-like"/>
    <property type="match status" value="2"/>
</dbReference>
<keyword evidence="2" id="KW-0677">Repeat</keyword>
<comment type="caution">
    <text evidence="8">The sequence shown here is derived from an EMBL/GenBank/DDBJ whole genome shotgun (WGS) entry which is preliminary data.</text>
</comment>
<keyword evidence="4" id="KW-0520">NAD</keyword>
<dbReference type="PANTHER" id="PTHR13871">
    <property type="entry name" value="THIOREDOXIN"/>
    <property type="match status" value="1"/>
</dbReference>
<evidence type="ECO:0000256" key="2">
    <source>
        <dbReference type="ARBA" id="ARBA00022737"/>
    </source>
</evidence>
<sequence>MDILKFEDWITCREPSNTYPKKPTCSLIKKEGNVLSVQSKSSDCWSNHMTRFLGIDVGIKVPKIGTSLSATMVVRCSSILVHPRRRNNLRSYKSHKYAKVKVSNLLGKSAGLCFSGSWAEKMNFLKSKEDEAKMNQTISSLLVSNSRDYLISSSGDKVPVSDLEGKLVGLYFSMFLHKPCAEFTQKLVDVCKKLKEKGDNNFEVVLVSLDHEEKDFRQVLEATHFLALPFKDMTCQRLIRYFDLIPIPNLPIMGTDGKILHNNAAELIDEHGLEAFPLSPEKVAELAEIEKVKLNAQTLESVLILEERDFVIDKNGSKNSLGKTSCSTFSAHWWPACGEFTPNLISAYHEIKAKDKQFEVIFISSDCDQPSFDNYFSGMPWLALPFGDPRKTFLLQKFKVRGIPALIALGPSGRRVTTEARDMIKFHGAEAYPFTEELFQLLEKSLEEMAKNWPEKIKHELHPQHDLIRTPRDRYVCDGCHNVGSKWSFQCKVCRFDLHPKCCMKMDEGSNNEEW</sequence>
<feature type="domain" description="Thioredoxin-like fold" evidence="7">
    <location>
        <begin position="165"/>
        <end position="259"/>
    </location>
</feature>
<accession>A0AAN7LPX1</accession>
<evidence type="ECO:0000259" key="7">
    <source>
        <dbReference type="Pfam" id="PF13905"/>
    </source>
</evidence>
<gene>
    <name evidence="8" type="ORF">SAY86_002024</name>
</gene>
<comment type="catalytic activity">
    <reaction evidence="6">
        <text>[protein]-dithiol + NADP(+) = [protein]-disulfide + NADPH + H(+)</text>
        <dbReference type="Rhea" id="RHEA:18753"/>
        <dbReference type="Rhea" id="RHEA-COMP:10593"/>
        <dbReference type="Rhea" id="RHEA-COMP:10594"/>
        <dbReference type="ChEBI" id="CHEBI:15378"/>
        <dbReference type="ChEBI" id="CHEBI:29950"/>
        <dbReference type="ChEBI" id="CHEBI:50058"/>
        <dbReference type="ChEBI" id="CHEBI:57783"/>
        <dbReference type="ChEBI" id="CHEBI:58349"/>
        <dbReference type="EC" id="1.8.1.8"/>
    </reaction>
</comment>
<dbReference type="Proteomes" id="UP001346149">
    <property type="component" value="Unassembled WGS sequence"/>
</dbReference>
<dbReference type="AlphaFoldDB" id="A0AAN7LPX1"/>
<evidence type="ECO:0000313" key="8">
    <source>
        <dbReference type="EMBL" id="KAK4785335.1"/>
    </source>
</evidence>
<evidence type="ECO:0000256" key="1">
    <source>
        <dbReference type="ARBA" id="ARBA00012612"/>
    </source>
</evidence>
<keyword evidence="3" id="KW-0560">Oxidoreductase</keyword>
<organism evidence="8 9">
    <name type="scientific">Trapa natans</name>
    <name type="common">Water chestnut</name>
    <dbReference type="NCBI Taxonomy" id="22666"/>
    <lineage>
        <taxon>Eukaryota</taxon>
        <taxon>Viridiplantae</taxon>
        <taxon>Streptophyta</taxon>
        <taxon>Embryophyta</taxon>
        <taxon>Tracheophyta</taxon>
        <taxon>Spermatophyta</taxon>
        <taxon>Magnoliopsida</taxon>
        <taxon>eudicotyledons</taxon>
        <taxon>Gunneridae</taxon>
        <taxon>Pentapetalae</taxon>
        <taxon>rosids</taxon>
        <taxon>malvids</taxon>
        <taxon>Myrtales</taxon>
        <taxon>Lythraceae</taxon>
        <taxon>Trapa</taxon>
    </lineage>
</organism>
<evidence type="ECO:0000256" key="6">
    <source>
        <dbReference type="ARBA" id="ARBA00047804"/>
    </source>
</evidence>
<dbReference type="InterPro" id="IPR036249">
    <property type="entry name" value="Thioredoxin-like_sf"/>
</dbReference>
<dbReference type="PANTHER" id="PTHR13871:SF104">
    <property type="entry name" value="NUCLEOREDOXIN 1 ISOFORM X1-RELATED"/>
    <property type="match status" value="1"/>
</dbReference>
<dbReference type="InterPro" id="IPR046349">
    <property type="entry name" value="C1-like_sf"/>
</dbReference>
<protein>
    <recommendedName>
        <fullName evidence="1">protein-disulfide reductase</fullName>
        <ecNumber evidence="1">1.8.1.8</ecNumber>
    </recommendedName>
</protein>
<dbReference type="InterPro" id="IPR012336">
    <property type="entry name" value="Thioredoxin-like_fold"/>
</dbReference>
<keyword evidence="9" id="KW-1185">Reference proteome</keyword>
<reference evidence="8 9" key="1">
    <citation type="journal article" date="2023" name="Hortic Res">
        <title>Pangenome of water caltrop reveals structural variations and asymmetric subgenome divergence after allopolyploidization.</title>
        <authorList>
            <person name="Zhang X."/>
            <person name="Chen Y."/>
            <person name="Wang L."/>
            <person name="Yuan Y."/>
            <person name="Fang M."/>
            <person name="Shi L."/>
            <person name="Lu R."/>
            <person name="Comes H.P."/>
            <person name="Ma Y."/>
            <person name="Chen Y."/>
            <person name="Huang G."/>
            <person name="Zhou Y."/>
            <person name="Zheng Z."/>
            <person name="Qiu Y."/>
        </authorList>
    </citation>
    <scope>NUCLEOTIDE SEQUENCE [LARGE SCALE GENOMIC DNA]</scope>
    <source>
        <strain evidence="8">F231</strain>
    </source>
</reference>
<dbReference type="EC" id="1.8.1.8" evidence="1"/>
<dbReference type="Pfam" id="PF13905">
    <property type="entry name" value="Thioredoxin_8"/>
    <property type="match status" value="2"/>
</dbReference>
<proteinExistence type="predicted"/>
<dbReference type="GO" id="GO:0047134">
    <property type="term" value="F:protein-disulfide reductase [NAD(P)H] activity"/>
    <property type="evidence" value="ECO:0007669"/>
    <property type="project" value="UniProtKB-EC"/>
</dbReference>
<dbReference type="InterPro" id="IPR052259">
    <property type="entry name" value="Nucleoredoxin-like"/>
</dbReference>
<evidence type="ECO:0000313" key="9">
    <source>
        <dbReference type="Proteomes" id="UP001346149"/>
    </source>
</evidence>
<dbReference type="EMBL" id="JAXQNO010000013">
    <property type="protein sequence ID" value="KAK4785335.1"/>
    <property type="molecule type" value="Genomic_DNA"/>
</dbReference>
<comment type="catalytic activity">
    <reaction evidence="5">
        <text>[protein]-dithiol + NAD(+) = [protein]-disulfide + NADH + H(+)</text>
        <dbReference type="Rhea" id="RHEA:18749"/>
        <dbReference type="Rhea" id="RHEA-COMP:10593"/>
        <dbReference type="Rhea" id="RHEA-COMP:10594"/>
        <dbReference type="ChEBI" id="CHEBI:15378"/>
        <dbReference type="ChEBI" id="CHEBI:29950"/>
        <dbReference type="ChEBI" id="CHEBI:50058"/>
        <dbReference type="ChEBI" id="CHEBI:57540"/>
        <dbReference type="ChEBI" id="CHEBI:57945"/>
        <dbReference type="EC" id="1.8.1.8"/>
    </reaction>
</comment>
<feature type="domain" description="Thioredoxin-like fold" evidence="7">
    <location>
        <begin position="329"/>
        <end position="414"/>
    </location>
</feature>